<feature type="binding site" evidence="10">
    <location>
        <position position="92"/>
    </location>
    <ligand>
        <name>Na(+)</name>
        <dbReference type="ChEBI" id="CHEBI:29101"/>
        <note>structural</note>
    </ligand>
</feature>
<evidence type="ECO:0000256" key="7">
    <source>
        <dbReference type="ARBA" id="ARBA00035120"/>
    </source>
</evidence>
<evidence type="ECO:0000256" key="9">
    <source>
        <dbReference type="ARBA" id="ARBA00049940"/>
    </source>
</evidence>
<evidence type="ECO:0000256" key="1">
    <source>
        <dbReference type="ARBA" id="ARBA00004651"/>
    </source>
</evidence>
<keyword evidence="12" id="KW-1185">Reference proteome</keyword>
<keyword evidence="10" id="KW-0813">Transport</keyword>
<feature type="binding site" evidence="10">
    <location>
        <position position="95"/>
    </location>
    <ligand>
        <name>Na(+)</name>
        <dbReference type="ChEBI" id="CHEBI:29101"/>
        <note>structural</note>
    </ligand>
</feature>
<dbReference type="GO" id="GO:0062054">
    <property type="term" value="F:fluoride channel activity"/>
    <property type="evidence" value="ECO:0007669"/>
    <property type="project" value="UniProtKB-UniRule"/>
</dbReference>
<sequence>MLLAAAAGGLGAAARFLMDGEIRLRWRGALPLSTLVINVAGSLLLGLTCGLVGTLPTPSLVALVSETTTPTAAISSDPWTLGVALALVGFCGGFTTFSTAMYEVTQLLLNRRTWMAVGYWVGSAGAAVIAVVLGMMSGAQL</sequence>
<comment type="caution">
    <text evidence="11">The sequence shown here is derived from an EMBL/GenBank/DDBJ whole genome shotgun (WGS) entry which is preliminary data.</text>
</comment>
<evidence type="ECO:0000256" key="8">
    <source>
        <dbReference type="ARBA" id="ARBA00035585"/>
    </source>
</evidence>
<dbReference type="Proteomes" id="UP000521379">
    <property type="component" value="Unassembled WGS sequence"/>
</dbReference>
<comment type="similarity">
    <text evidence="7 10">Belongs to the fluoride channel Fluc/FEX (TC 1.A.43) family.</text>
</comment>
<feature type="transmembrane region" description="Helical" evidence="10">
    <location>
        <begin position="78"/>
        <end position="97"/>
    </location>
</feature>
<keyword evidence="10" id="KW-0479">Metal-binding</keyword>
<name>A0A846TVR3_9MICC</name>
<keyword evidence="10" id="KW-0406">Ion transport</keyword>
<comment type="function">
    <text evidence="9 10">Fluoride-specific ion channel. Important for reducing fluoride concentration in the cell, thus reducing its toxicity.</text>
</comment>
<evidence type="ECO:0000256" key="6">
    <source>
        <dbReference type="ARBA" id="ARBA00023303"/>
    </source>
</evidence>
<accession>A0A846TVR3</accession>
<keyword evidence="2 10" id="KW-1003">Cell membrane</keyword>
<comment type="activity regulation">
    <text evidence="10">Na(+) is not transported, but it plays an essential structural role and its presence is essential for fluoride channel function.</text>
</comment>
<evidence type="ECO:0000256" key="5">
    <source>
        <dbReference type="ARBA" id="ARBA00023136"/>
    </source>
</evidence>
<evidence type="ECO:0000313" key="12">
    <source>
        <dbReference type="Proteomes" id="UP000521379"/>
    </source>
</evidence>
<organism evidence="11 12">
    <name type="scientific">Kocuria subflava</name>
    <dbReference type="NCBI Taxonomy" id="1736139"/>
    <lineage>
        <taxon>Bacteria</taxon>
        <taxon>Bacillati</taxon>
        <taxon>Actinomycetota</taxon>
        <taxon>Actinomycetes</taxon>
        <taxon>Micrococcales</taxon>
        <taxon>Micrococcaceae</taxon>
        <taxon>Kocuria</taxon>
    </lineage>
</organism>
<evidence type="ECO:0000256" key="10">
    <source>
        <dbReference type="HAMAP-Rule" id="MF_00454"/>
    </source>
</evidence>
<keyword evidence="5 10" id="KW-0472">Membrane</keyword>
<gene>
    <name evidence="10" type="primary">fluC</name>
    <name evidence="10" type="synonym">crcB</name>
    <name evidence="11" type="ORF">GTW58_00200</name>
</gene>
<dbReference type="GO" id="GO:0046872">
    <property type="term" value="F:metal ion binding"/>
    <property type="evidence" value="ECO:0007669"/>
    <property type="project" value="UniProtKB-KW"/>
</dbReference>
<feature type="transmembrane region" description="Helical" evidence="10">
    <location>
        <begin position="117"/>
        <end position="136"/>
    </location>
</feature>
<comment type="subcellular location">
    <subcellularLocation>
        <location evidence="1 10">Cell membrane</location>
        <topology evidence="1 10">Multi-pass membrane protein</topology>
    </subcellularLocation>
</comment>
<dbReference type="EMBL" id="JAAVUN010000001">
    <property type="protein sequence ID" value="NKE08395.1"/>
    <property type="molecule type" value="Genomic_DNA"/>
</dbReference>
<protein>
    <recommendedName>
        <fullName evidence="10">Fluoride-specific ion channel FluC</fullName>
    </recommendedName>
</protein>
<comment type="catalytic activity">
    <reaction evidence="8">
        <text>fluoride(in) = fluoride(out)</text>
        <dbReference type="Rhea" id="RHEA:76159"/>
        <dbReference type="ChEBI" id="CHEBI:17051"/>
    </reaction>
    <physiologicalReaction direction="left-to-right" evidence="8">
        <dbReference type="Rhea" id="RHEA:76160"/>
    </physiologicalReaction>
</comment>
<reference evidence="11 12" key="1">
    <citation type="submission" date="2020-02" db="EMBL/GenBank/DDBJ databases">
        <authorList>
            <person name="Sun Q."/>
        </authorList>
    </citation>
    <scope>NUCLEOTIDE SEQUENCE [LARGE SCALE GENOMIC DNA]</scope>
    <source>
        <strain evidence="11 12">YIM 13062</strain>
    </source>
</reference>
<evidence type="ECO:0000256" key="3">
    <source>
        <dbReference type="ARBA" id="ARBA00022692"/>
    </source>
</evidence>
<keyword evidence="10" id="KW-0915">Sodium</keyword>
<dbReference type="PANTHER" id="PTHR28259:SF1">
    <property type="entry name" value="FLUORIDE EXPORT PROTEIN 1-RELATED"/>
    <property type="match status" value="1"/>
</dbReference>
<evidence type="ECO:0000313" key="11">
    <source>
        <dbReference type="EMBL" id="NKE08395.1"/>
    </source>
</evidence>
<keyword evidence="3 10" id="KW-0812">Transmembrane</keyword>
<keyword evidence="6 10" id="KW-0407">Ion channel</keyword>
<dbReference type="Pfam" id="PF02537">
    <property type="entry name" value="CRCB"/>
    <property type="match status" value="1"/>
</dbReference>
<keyword evidence="4 10" id="KW-1133">Transmembrane helix</keyword>
<dbReference type="GO" id="GO:0005886">
    <property type="term" value="C:plasma membrane"/>
    <property type="evidence" value="ECO:0007669"/>
    <property type="project" value="UniProtKB-SubCell"/>
</dbReference>
<dbReference type="PANTHER" id="PTHR28259">
    <property type="entry name" value="FLUORIDE EXPORT PROTEIN 1-RELATED"/>
    <property type="match status" value="1"/>
</dbReference>
<feature type="transmembrane region" description="Helical" evidence="10">
    <location>
        <begin position="30"/>
        <end position="57"/>
    </location>
</feature>
<dbReference type="HAMAP" id="MF_00454">
    <property type="entry name" value="FluC"/>
    <property type="match status" value="1"/>
</dbReference>
<evidence type="ECO:0000256" key="4">
    <source>
        <dbReference type="ARBA" id="ARBA00022989"/>
    </source>
</evidence>
<dbReference type="AlphaFoldDB" id="A0A846TVR3"/>
<dbReference type="GO" id="GO:0140114">
    <property type="term" value="P:cellular detoxification of fluoride"/>
    <property type="evidence" value="ECO:0007669"/>
    <property type="project" value="UniProtKB-UniRule"/>
</dbReference>
<proteinExistence type="inferred from homology"/>
<evidence type="ECO:0000256" key="2">
    <source>
        <dbReference type="ARBA" id="ARBA00022475"/>
    </source>
</evidence>
<dbReference type="InterPro" id="IPR003691">
    <property type="entry name" value="FluC"/>
</dbReference>